<gene>
    <name evidence="2" type="ORF">PUN28_016910</name>
</gene>
<feature type="region of interest" description="Disordered" evidence="1">
    <location>
        <begin position="42"/>
        <end position="68"/>
    </location>
</feature>
<sequence>MHEKILLPLVNCAITVSDSTASPSALQQDSVPCVENVITAPSTKPVPDLPQTISEQLPQPSRLRQPRRRHRLPSLLMRSSQLNPQLRTFSICAIN</sequence>
<comment type="caution">
    <text evidence="2">The sequence shown here is derived from an EMBL/GenBank/DDBJ whole genome shotgun (WGS) entry which is preliminary data.</text>
</comment>
<reference evidence="2 3" key="1">
    <citation type="submission" date="2023-03" db="EMBL/GenBank/DDBJ databases">
        <title>High recombination rates correlate with genetic variation in Cardiocondyla obscurior ants.</title>
        <authorList>
            <person name="Errbii M."/>
        </authorList>
    </citation>
    <scope>NUCLEOTIDE SEQUENCE [LARGE SCALE GENOMIC DNA]</scope>
    <source>
        <strain evidence="2">Alpha-2009</strain>
        <tissue evidence="2">Whole body</tissue>
    </source>
</reference>
<evidence type="ECO:0000256" key="1">
    <source>
        <dbReference type="SAM" id="MobiDB-lite"/>
    </source>
</evidence>
<accession>A0AAW2ERY4</accession>
<dbReference type="Proteomes" id="UP001430953">
    <property type="component" value="Unassembled WGS sequence"/>
</dbReference>
<organism evidence="2 3">
    <name type="scientific">Cardiocondyla obscurior</name>
    <dbReference type="NCBI Taxonomy" id="286306"/>
    <lineage>
        <taxon>Eukaryota</taxon>
        <taxon>Metazoa</taxon>
        <taxon>Ecdysozoa</taxon>
        <taxon>Arthropoda</taxon>
        <taxon>Hexapoda</taxon>
        <taxon>Insecta</taxon>
        <taxon>Pterygota</taxon>
        <taxon>Neoptera</taxon>
        <taxon>Endopterygota</taxon>
        <taxon>Hymenoptera</taxon>
        <taxon>Apocrita</taxon>
        <taxon>Aculeata</taxon>
        <taxon>Formicoidea</taxon>
        <taxon>Formicidae</taxon>
        <taxon>Myrmicinae</taxon>
        <taxon>Cardiocondyla</taxon>
    </lineage>
</organism>
<dbReference type="AlphaFoldDB" id="A0AAW2ERY4"/>
<keyword evidence="3" id="KW-1185">Reference proteome</keyword>
<evidence type="ECO:0000313" key="3">
    <source>
        <dbReference type="Proteomes" id="UP001430953"/>
    </source>
</evidence>
<evidence type="ECO:0000313" key="2">
    <source>
        <dbReference type="EMBL" id="KAL0105548.1"/>
    </source>
</evidence>
<proteinExistence type="predicted"/>
<protein>
    <submittedName>
        <fullName evidence="2">Uncharacterized protein</fullName>
    </submittedName>
</protein>
<name>A0AAW2ERY4_9HYME</name>
<dbReference type="EMBL" id="JADYXP020000019">
    <property type="protein sequence ID" value="KAL0105548.1"/>
    <property type="molecule type" value="Genomic_DNA"/>
</dbReference>